<sequence length="153" mass="17280">MNDSVNSDDFKRDLDTLKKPEVPTLHEFKSIVNTSPTDSDEWRIDRRNPGPPLRKPFPIATNKAVPMTPEIPINWTCLFFNFLCVEDGMMVLDELSSFSPVVEVNRISDLTLPERSPSYMVVSSMSSLLGGIGTNVSFKAVRILVIKFSQWVM</sequence>
<gene>
    <name evidence="2" type="ORF">WICPIJ_007234</name>
</gene>
<feature type="region of interest" description="Disordered" evidence="1">
    <location>
        <begin position="35"/>
        <end position="57"/>
    </location>
</feature>
<dbReference type="EMBL" id="JAEUBG010004206">
    <property type="protein sequence ID" value="KAH3681795.1"/>
    <property type="molecule type" value="Genomic_DNA"/>
</dbReference>
<keyword evidence="3" id="KW-1185">Reference proteome</keyword>
<evidence type="ECO:0000313" key="2">
    <source>
        <dbReference type="EMBL" id="KAH3681795.1"/>
    </source>
</evidence>
<reference evidence="2" key="2">
    <citation type="submission" date="2021-01" db="EMBL/GenBank/DDBJ databases">
        <authorList>
            <person name="Schikora-Tamarit M.A."/>
        </authorList>
    </citation>
    <scope>NUCLEOTIDE SEQUENCE</scope>
    <source>
        <strain evidence="2">CBS2887</strain>
    </source>
</reference>
<organism evidence="2 3">
    <name type="scientific">Wickerhamomyces pijperi</name>
    <name type="common">Yeast</name>
    <name type="synonym">Pichia pijperi</name>
    <dbReference type="NCBI Taxonomy" id="599730"/>
    <lineage>
        <taxon>Eukaryota</taxon>
        <taxon>Fungi</taxon>
        <taxon>Dikarya</taxon>
        <taxon>Ascomycota</taxon>
        <taxon>Saccharomycotina</taxon>
        <taxon>Saccharomycetes</taxon>
        <taxon>Phaffomycetales</taxon>
        <taxon>Wickerhamomycetaceae</taxon>
        <taxon>Wickerhamomyces</taxon>
    </lineage>
</organism>
<protein>
    <submittedName>
        <fullName evidence="2">Uncharacterized protein</fullName>
    </submittedName>
</protein>
<accession>A0A9P8Q246</accession>
<name>A0A9P8Q246_WICPI</name>
<dbReference type="Proteomes" id="UP000774326">
    <property type="component" value="Unassembled WGS sequence"/>
</dbReference>
<evidence type="ECO:0000313" key="3">
    <source>
        <dbReference type="Proteomes" id="UP000774326"/>
    </source>
</evidence>
<evidence type="ECO:0000256" key="1">
    <source>
        <dbReference type="SAM" id="MobiDB-lite"/>
    </source>
</evidence>
<reference evidence="2" key="1">
    <citation type="journal article" date="2021" name="Open Biol.">
        <title>Shared evolutionary footprints suggest mitochondrial oxidative damage underlies multiple complex I losses in fungi.</title>
        <authorList>
            <person name="Schikora-Tamarit M.A."/>
            <person name="Marcet-Houben M."/>
            <person name="Nosek J."/>
            <person name="Gabaldon T."/>
        </authorList>
    </citation>
    <scope>NUCLEOTIDE SEQUENCE</scope>
    <source>
        <strain evidence="2">CBS2887</strain>
    </source>
</reference>
<dbReference type="AlphaFoldDB" id="A0A9P8Q246"/>
<proteinExistence type="predicted"/>
<comment type="caution">
    <text evidence="2">The sequence shown here is derived from an EMBL/GenBank/DDBJ whole genome shotgun (WGS) entry which is preliminary data.</text>
</comment>